<accession>A0A3E1B8H1</accession>
<evidence type="ECO:0000313" key="2">
    <source>
        <dbReference type="EMBL" id="RFB86759.1"/>
    </source>
</evidence>
<dbReference type="Pfam" id="PF00248">
    <property type="entry name" value="Aldo_ket_red"/>
    <property type="match status" value="1"/>
</dbReference>
<gene>
    <name evidence="2" type="ORF">B5K10_24795</name>
</gene>
<dbReference type="Proteomes" id="UP000256748">
    <property type="component" value="Unassembled WGS sequence"/>
</dbReference>
<name>A0A3E1B8H1_RHILT</name>
<dbReference type="PANTHER" id="PTHR42686:SF1">
    <property type="entry name" value="GH17980P-RELATED"/>
    <property type="match status" value="1"/>
</dbReference>
<dbReference type="RefSeq" id="WP_054185528.1">
    <property type="nucleotide sequence ID" value="NZ_KZ859527.1"/>
</dbReference>
<proteinExistence type="predicted"/>
<evidence type="ECO:0000259" key="1">
    <source>
        <dbReference type="Pfam" id="PF00248"/>
    </source>
</evidence>
<feature type="domain" description="NADP-dependent oxidoreductase" evidence="1">
    <location>
        <begin position="24"/>
        <end position="337"/>
    </location>
</feature>
<sequence>MTEAVQNNYPKRRLGKSDVSVTSLGFGTVPLAGFKAKASYVEFERVIKAAYDDGVRYFDCAPMYGFGKAEYYLGHALRELGIRNDVVVSTKVGRVLKAASKVEKLDTVYGIEWVDPLPFLDTYDYTYDGIMRSFEDSQVRLSLDYIDVLLVHDLGRAWHRDQADIYWAQIRKSGYKALDQLRAGGAVSAVGLGVNETDAVITVAREFEIDCSLIAGRYTLLNHEPLSAAFEELKQRNVSIIAGGVFNSGILATGVKGKSVTYDYGSVPEAVVSKVSALETVCEKYGVSLGAAAIEFVLMHPAVATVVLGAQNVDEVRQNTAATAKAAPREFWAELKQKGLLPENAPTIRLD</sequence>
<dbReference type="GO" id="GO:0016491">
    <property type="term" value="F:oxidoreductase activity"/>
    <property type="evidence" value="ECO:0007669"/>
    <property type="project" value="InterPro"/>
</dbReference>
<dbReference type="AlphaFoldDB" id="A0A3E1B8H1"/>
<organism evidence="2 3">
    <name type="scientific">Rhizobium leguminosarum bv. trifolii</name>
    <dbReference type="NCBI Taxonomy" id="386"/>
    <lineage>
        <taxon>Bacteria</taxon>
        <taxon>Pseudomonadati</taxon>
        <taxon>Pseudomonadota</taxon>
        <taxon>Alphaproteobacteria</taxon>
        <taxon>Hyphomicrobiales</taxon>
        <taxon>Rhizobiaceae</taxon>
        <taxon>Rhizobium/Agrobacterium group</taxon>
        <taxon>Rhizobium</taxon>
    </lineage>
</organism>
<reference evidence="2 3" key="1">
    <citation type="submission" date="2017-03" db="EMBL/GenBank/DDBJ databases">
        <title>Genome analysis of Rhizobial strains effectives or ineffectives for nitrogen fixation isolated from bean seeds.</title>
        <authorList>
            <person name="Peralta H."/>
            <person name="Aguilar-Vera A."/>
            <person name="Mora Y."/>
            <person name="Vargas-Lagunas C."/>
            <person name="Girard L."/>
            <person name="Mora J."/>
        </authorList>
    </citation>
    <scope>NUCLEOTIDE SEQUENCE [LARGE SCALE GENOMIC DNA]</scope>
    <source>
        <strain evidence="2 3">CCGM5</strain>
    </source>
</reference>
<dbReference type="PANTHER" id="PTHR42686">
    <property type="entry name" value="GH17980P-RELATED"/>
    <property type="match status" value="1"/>
</dbReference>
<comment type="caution">
    <text evidence="2">The sequence shown here is derived from an EMBL/GenBank/DDBJ whole genome shotgun (WGS) entry which is preliminary data.</text>
</comment>
<dbReference type="InterPro" id="IPR036812">
    <property type="entry name" value="NAD(P)_OxRdtase_dom_sf"/>
</dbReference>
<dbReference type="GO" id="GO:0005829">
    <property type="term" value="C:cytosol"/>
    <property type="evidence" value="ECO:0007669"/>
    <property type="project" value="TreeGrafter"/>
</dbReference>
<protein>
    <submittedName>
        <fullName evidence="2">Aldo/keto reductase</fullName>
    </submittedName>
</protein>
<dbReference type="Gene3D" id="3.20.20.100">
    <property type="entry name" value="NADP-dependent oxidoreductase domain"/>
    <property type="match status" value="1"/>
</dbReference>
<dbReference type="InterPro" id="IPR023210">
    <property type="entry name" value="NADP_OxRdtase_dom"/>
</dbReference>
<dbReference type="InterPro" id="IPR020471">
    <property type="entry name" value="AKR"/>
</dbReference>
<dbReference type="SUPFAM" id="SSF51430">
    <property type="entry name" value="NAD(P)-linked oxidoreductase"/>
    <property type="match status" value="1"/>
</dbReference>
<dbReference type="EMBL" id="NAOO01000033">
    <property type="protein sequence ID" value="RFB86759.1"/>
    <property type="molecule type" value="Genomic_DNA"/>
</dbReference>
<evidence type="ECO:0000313" key="3">
    <source>
        <dbReference type="Proteomes" id="UP000256748"/>
    </source>
</evidence>